<reference evidence="6 7" key="1">
    <citation type="submission" date="2019-11" db="EMBL/GenBank/DDBJ databases">
        <title>Whole-genome sequence of the anaerobic purple sulfur bacterium Allochromatium palmeri DSM 15591.</title>
        <authorList>
            <person name="Kyndt J.A."/>
            <person name="Meyer T.E."/>
        </authorList>
    </citation>
    <scope>NUCLEOTIDE SEQUENCE [LARGE SCALE GENOMIC DNA]</scope>
    <source>
        <strain evidence="6 7">DSM 15591</strain>
    </source>
</reference>
<dbReference type="Proteomes" id="UP000434044">
    <property type="component" value="Unassembled WGS sequence"/>
</dbReference>
<organism evidence="6 7">
    <name type="scientific">Allochromatium palmeri</name>
    <dbReference type="NCBI Taxonomy" id="231048"/>
    <lineage>
        <taxon>Bacteria</taxon>
        <taxon>Pseudomonadati</taxon>
        <taxon>Pseudomonadota</taxon>
        <taxon>Gammaproteobacteria</taxon>
        <taxon>Chromatiales</taxon>
        <taxon>Chromatiaceae</taxon>
        <taxon>Allochromatium</taxon>
    </lineage>
</organism>
<proteinExistence type="inferred from homology"/>
<comment type="similarity">
    <text evidence="1">Belongs to the transcriptional regulatory Fis family.</text>
</comment>
<dbReference type="Pfam" id="PF02954">
    <property type="entry name" value="HTH_8"/>
    <property type="match status" value="1"/>
</dbReference>
<evidence type="ECO:0000313" key="6">
    <source>
        <dbReference type="EMBL" id="MTW21620.1"/>
    </source>
</evidence>
<keyword evidence="2" id="KW-0238">DNA-binding</keyword>
<name>A0A6N8EDT1_9GAMM</name>
<dbReference type="OrthoDB" id="9802388at2"/>
<dbReference type="Gene3D" id="1.10.10.60">
    <property type="entry name" value="Homeodomain-like"/>
    <property type="match status" value="1"/>
</dbReference>
<dbReference type="InterPro" id="IPR005412">
    <property type="entry name" value="Fis_DNA-bd"/>
</dbReference>
<protein>
    <recommendedName>
        <fullName evidence="3">Putative Fis-like DNA-binding protein</fullName>
    </recommendedName>
</protein>
<dbReference type="PRINTS" id="PR01591">
    <property type="entry name" value="DNABINDNGFIS"/>
</dbReference>
<sequence length="102" mass="11180">MTSEAAPTTSEPPPRATGSDPDKTQSTTPLSQCVQASVAAYLAHMAGHEIEDLYDLVMQEVERPLFELVLQHTQGNLSQAARLLGLTRNTLRKRLKAHGIDR</sequence>
<dbReference type="InterPro" id="IPR009057">
    <property type="entry name" value="Homeodomain-like_sf"/>
</dbReference>
<dbReference type="PANTHER" id="PTHR47918">
    <property type="entry name" value="DNA-BINDING PROTEIN FIS"/>
    <property type="match status" value="1"/>
</dbReference>
<dbReference type="GO" id="GO:0006355">
    <property type="term" value="P:regulation of DNA-templated transcription"/>
    <property type="evidence" value="ECO:0007669"/>
    <property type="project" value="InterPro"/>
</dbReference>
<evidence type="ECO:0000256" key="3">
    <source>
        <dbReference type="ARBA" id="ARBA00029540"/>
    </source>
</evidence>
<evidence type="ECO:0000313" key="7">
    <source>
        <dbReference type="Proteomes" id="UP000434044"/>
    </source>
</evidence>
<dbReference type="PANTHER" id="PTHR47918:SF1">
    <property type="entry name" value="DNA-BINDING PROTEIN FIS"/>
    <property type="match status" value="1"/>
</dbReference>
<gene>
    <name evidence="6" type="ORF">GJ668_11030</name>
</gene>
<dbReference type="PRINTS" id="PR01590">
    <property type="entry name" value="HTHFIS"/>
</dbReference>
<accession>A0A6N8EDT1</accession>
<feature type="region of interest" description="Disordered" evidence="4">
    <location>
        <begin position="1"/>
        <end position="30"/>
    </location>
</feature>
<evidence type="ECO:0000256" key="2">
    <source>
        <dbReference type="ARBA" id="ARBA00023125"/>
    </source>
</evidence>
<evidence type="ECO:0000256" key="1">
    <source>
        <dbReference type="ARBA" id="ARBA00008559"/>
    </source>
</evidence>
<evidence type="ECO:0000259" key="5">
    <source>
        <dbReference type="Pfam" id="PF02954"/>
    </source>
</evidence>
<comment type="caution">
    <text evidence="6">The sequence shown here is derived from an EMBL/GenBank/DDBJ whole genome shotgun (WGS) entry which is preliminary data.</text>
</comment>
<feature type="domain" description="DNA binding HTH" evidence="5">
    <location>
        <begin position="59"/>
        <end position="97"/>
    </location>
</feature>
<keyword evidence="7" id="KW-1185">Reference proteome</keyword>
<evidence type="ECO:0000256" key="4">
    <source>
        <dbReference type="SAM" id="MobiDB-lite"/>
    </source>
</evidence>
<dbReference type="GO" id="GO:0043565">
    <property type="term" value="F:sequence-specific DNA binding"/>
    <property type="evidence" value="ECO:0007669"/>
    <property type="project" value="InterPro"/>
</dbReference>
<dbReference type="SUPFAM" id="SSF46689">
    <property type="entry name" value="Homeodomain-like"/>
    <property type="match status" value="1"/>
</dbReference>
<dbReference type="InterPro" id="IPR002197">
    <property type="entry name" value="HTH_Fis"/>
</dbReference>
<dbReference type="AlphaFoldDB" id="A0A6N8EDT1"/>
<dbReference type="InterPro" id="IPR050207">
    <property type="entry name" value="Trans_regulatory_Fis"/>
</dbReference>
<dbReference type="EMBL" id="WNKT01000021">
    <property type="protein sequence ID" value="MTW21620.1"/>
    <property type="molecule type" value="Genomic_DNA"/>
</dbReference>
<dbReference type="RefSeq" id="WP_155450201.1">
    <property type="nucleotide sequence ID" value="NZ_WNKT01000021.1"/>
</dbReference>